<reference evidence="1" key="1">
    <citation type="journal article" date="2014" name="Front. Microbiol.">
        <title>High frequency of phylogenetically diverse reductive dehalogenase-homologous genes in deep subseafloor sedimentary metagenomes.</title>
        <authorList>
            <person name="Kawai M."/>
            <person name="Futagami T."/>
            <person name="Toyoda A."/>
            <person name="Takaki Y."/>
            <person name="Nishi S."/>
            <person name="Hori S."/>
            <person name="Arai W."/>
            <person name="Tsubouchi T."/>
            <person name="Morono Y."/>
            <person name="Uchiyama I."/>
            <person name="Ito T."/>
            <person name="Fujiyama A."/>
            <person name="Inagaki F."/>
            <person name="Takami H."/>
        </authorList>
    </citation>
    <scope>NUCLEOTIDE SEQUENCE</scope>
    <source>
        <strain evidence="1">Expedition CK06-06</strain>
    </source>
</reference>
<comment type="caution">
    <text evidence="1">The sequence shown here is derived from an EMBL/GenBank/DDBJ whole genome shotgun (WGS) entry which is preliminary data.</text>
</comment>
<dbReference type="EMBL" id="BARS01004286">
    <property type="protein sequence ID" value="GAF75808.1"/>
    <property type="molecule type" value="Genomic_DNA"/>
</dbReference>
<organism evidence="1">
    <name type="scientific">marine sediment metagenome</name>
    <dbReference type="NCBI Taxonomy" id="412755"/>
    <lineage>
        <taxon>unclassified sequences</taxon>
        <taxon>metagenomes</taxon>
        <taxon>ecological metagenomes</taxon>
    </lineage>
</organism>
<name>X0S403_9ZZZZ</name>
<proteinExistence type="predicted"/>
<gene>
    <name evidence="1" type="ORF">S01H1_08345</name>
</gene>
<feature type="non-terminal residue" evidence="1">
    <location>
        <position position="1"/>
    </location>
</feature>
<accession>X0S403</accession>
<protein>
    <submittedName>
        <fullName evidence="1">Uncharacterized protein</fullName>
    </submittedName>
</protein>
<evidence type="ECO:0000313" key="1">
    <source>
        <dbReference type="EMBL" id="GAF75808.1"/>
    </source>
</evidence>
<sequence length="68" mass="7048">QRLLGHFTTNVMESSGAITHDSSGPFWVRVLCDTTGGAPVYIISNFMGVNGITTNAFTGLVAGSTALS</sequence>
<dbReference type="AlphaFoldDB" id="X0S403"/>